<protein>
    <recommendedName>
        <fullName evidence="3">DUF3558 domain-containing protein</fullName>
    </recommendedName>
</protein>
<gene>
    <name evidence="1" type="ORF">ACFQGD_25220</name>
</gene>
<organism evidence="1 2">
    <name type="scientific">Haloechinothrix salitolerans</name>
    <dbReference type="NCBI Taxonomy" id="926830"/>
    <lineage>
        <taxon>Bacteria</taxon>
        <taxon>Bacillati</taxon>
        <taxon>Actinomycetota</taxon>
        <taxon>Actinomycetes</taxon>
        <taxon>Pseudonocardiales</taxon>
        <taxon>Pseudonocardiaceae</taxon>
        <taxon>Haloechinothrix</taxon>
    </lineage>
</organism>
<keyword evidence="2" id="KW-1185">Reference proteome</keyword>
<dbReference type="Proteomes" id="UP001596337">
    <property type="component" value="Unassembled WGS sequence"/>
</dbReference>
<evidence type="ECO:0000313" key="2">
    <source>
        <dbReference type="Proteomes" id="UP001596337"/>
    </source>
</evidence>
<reference evidence="2" key="1">
    <citation type="journal article" date="2019" name="Int. J. Syst. Evol. Microbiol.">
        <title>The Global Catalogue of Microorganisms (GCM) 10K type strain sequencing project: providing services to taxonomists for standard genome sequencing and annotation.</title>
        <authorList>
            <consortium name="The Broad Institute Genomics Platform"/>
            <consortium name="The Broad Institute Genome Sequencing Center for Infectious Disease"/>
            <person name="Wu L."/>
            <person name="Ma J."/>
        </authorList>
    </citation>
    <scope>NUCLEOTIDE SEQUENCE [LARGE SCALE GENOMIC DNA]</scope>
    <source>
        <strain evidence="2">KCTC 32255</strain>
    </source>
</reference>
<dbReference type="PROSITE" id="PS51257">
    <property type="entry name" value="PROKAR_LIPOPROTEIN"/>
    <property type="match status" value="1"/>
</dbReference>
<dbReference type="EMBL" id="JBHSXX010000001">
    <property type="protein sequence ID" value="MFC6870441.1"/>
    <property type="molecule type" value="Genomic_DNA"/>
</dbReference>
<name>A0ABW2C5S3_9PSEU</name>
<accession>A0ABW2C5S3</accession>
<evidence type="ECO:0008006" key="3">
    <source>
        <dbReference type="Google" id="ProtNLM"/>
    </source>
</evidence>
<evidence type="ECO:0000313" key="1">
    <source>
        <dbReference type="EMBL" id="MFC6870441.1"/>
    </source>
</evidence>
<sequence>MLFSLRRGRGLTRTLIWVVLGGLSLLAGCAGADLSKRTYERTTITPTPGSGPVNEPSLAPAALRDVDVCALLAPEVMRDIGTPDGEPYATNAESCSRSFTDARGNEVRVGLTLGDAVVGLPEKATGGIEGLPARADRLDEDTCFVDVLTSEDPAMGVRAHLSAADGDACVTGYTVLGQVIRQLRSAPPRVDVVRHSLRTLDVCTRFGTFAMGRFLGGDIDARPYRLHGCHFSAGSRVAMVRFRFGRDILTNERTKKTTLPGGVTAFVASSGTGTADCDVEWVHRRNGDHIAETVRVSYQRVGGDETPKQACRKAVTLAKSVLPELPGN</sequence>
<comment type="caution">
    <text evidence="1">The sequence shown here is derived from an EMBL/GenBank/DDBJ whole genome shotgun (WGS) entry which is preliminary data.</text>
</comment>
<dbReference type="RefSeq" id="WP_345399365.1">
    <property type="nucleotide sequence ID" value="NZ_BAABLA010000087.1"/>
</dbReference>
<proteinExistence type="predicted"/>